<evidence type="ECO:0000313" key="1">
    <source>
        <dbReference type="EMBL" id="QQP89008.1"/>
    </source>
</evidence>
<accession>A0ABX7B3T9</accession>
<dbReference type="Proteomes" id="UP000595197">
    <property type="component" value="Chromosome"/>
</dbReference>
<protein>
    <submittedName>
        <fullName evidence="1">DUF1476 domain-containing protein</fullName>
    </submittedName>
</protein>
<dbReference type="Pfam" id="PF07345">
    <property type="entry name" value="ATPaseInh_sub_z"/>
    <property type="match status" value="1"/>
</dbReference>
<dbReference type="EMBL" id="CP067420">
    <property type="protein sequence ID" value="QQP89008.1"/>
    <property type="molecule type" value="Genomic_DNA"/>
</dbReference>
<gene>
    <name evidence="1" type="ORF">IGS68_23875</name>
</gene>
<dbReference type="InterPro" id="IPR009945">
    <property type="entry name" value="ATPase_inh_sub_z"/>
</dbReference>
<sequence>MPASHHKHTVPELEAPCPFDATEGYVTARRNLLLGLWAGRRLSLTGTELETYARSVVKADRDEPGHQDMLRKVRADLEQAGCPVPEDELTSRLVACHAEASRQCAATD</sequence>
<reference evidence="1" key="1">
    <citation type="submission" date="2021-02" db="EMBL/GenBank/DDBJ databases">
        <title>Skermanella TT6 skin isolate.</title>
        <authorList>
            <person name="Lee K."/>
            <person name="Ganzorig M."/>
        </authorList>
    </citation>
    <scope>NUCLEOTIDE SEQUENCE</scope>
    <source>
        <strain evidence="1">TT6</strain>
    </source>
</reference>
<organism evidence="1 2">
    <name type="scientific">Skermanella cutis</name>
    <dbReference type="NCBI Taxonomy" id="2775420"/>
    <lineage>
        <taxon>Bacteria</taxon>
        <taxon>Pseudomonadati</taxon>
        <taxon>Pseudomonadota</taxon>
        <taxon>Alphaproteobacteria</taxon>
        <taxon>Rhodospirillales</taxon>
        <taxon>Azospirillaceae</taxon>
        <taxon>Skermanella</taxon>
    </lineage>
</organism>
<keyword evidence="2" id="KW-1185">Reference proteome</keyword>
<dbReference type="InterPro" id="IPR038293">
    <property type="entry name" value="ATPase_inh_sub_z_sf"/>
</dbReference>
<name>A0ABX7B3T9_9PROT</name>
<evidence type="ECO:0000313" key="2">
    <source>
        <dbReference type="Proteomes" id="UP000595197"/>
    </source>
</evidence>
<dbReference type="RefSeq" id="WP_201074694.1">
    <property type="nucleotide sequence ID" value="NZ_CP067420.1"/>
</dbReference>
<proteinExistence type="predicted"/>
<dbReference type="Gene3D" id="1.10.790.20">
    <property type="entry name" value="Domain of unknown function DUF1476"/>
    <property type="match status" value="1"/>
</dbReference>